<feature type="region of interest" description="Disordered" evidence="8">
    <location>
        <begin position="640"/>
        <end position="705"/>
    </location>
</feature>
<dbReference type="InterPro" id="IPR013087">
    <property type="entry name" value="Znf_C2H2_type"/>
</dbReference>
<keyword evidence="3" id="KW-0677">Repeat</keyword>
<evidence type="ECO:0000256" key="3">
    <source>
        <dbReference type="ARBA" id="ARBA00022737"/>
    </source>
</evidence>
<keyword evidence="6" id="KW-0539">Nucleus</keyword>
<evidence type="ECO:0000256" key="1">
    <source>
        <dbReference type="ARBA" id="ARBA00004123"/>
    </source>
</evidence>
<evidence type="ECO:0000259" key="9">
    <source>
        <dbReference type="PROSITE" id="PS50157"/>
    </source>
</evidence>
<feature type="domain" description="C2H2-type" evidence="9">
    <location>
        <begin position="824"/>
        <end position="852"/>
    </location>
</feature>
<reference evidence="11" key="1">
    <citation type="journal article" date="2019" name="Nat. Commun.">
        <title>Expansion of phycobilisome linker gene families in mesophilic red algae.</title>
        <authorList>
            <person name="Lee J."/>
            <person name="Kim D."/>
            <person name="Bhattacharya D."/>
            <person name="Yoon H.S."/>
        </authorList>
    </citation>
    <scope>NUCLEOTIDE SEQUENCE [LARGE SCALE GENOMIC DNA]</scope>
    <source>
        <strain evidence="11">CCMP 1328</strain>
    </source>
</reference>
<organism evidence="10 11">
    <name type="scientific">Porphyridium purpureum</name>
    <name type="common">Red alga</name>
    <name type="synonym">Porphyridium cruentum</name>
    <dbReference type="NCBI Taxonomy" id="35688"/>
    <lineage>
        <taxon>Eukaryota</taxon>
        <taxon>Rhodophyta</taxon>
        <taxon>Bangiophyceae</taxon>
        <taxon>Porphyridiales</taxon>
        <taxon>Porphyridiaceae</taxon>
        <taxon>Porphyridium</taxon>
    </lineage>
</organism>
<feature type="compositionally biased region" description="Basic and acidic residues" evidence="8">
    <location>
        <begin position="781"/>
        <end position="793"/>
    </location>
</feature>
<evidence type="ECO:0000256" key="2">
    <source>
        <dbReference type="ARBA" id="ARBA00022723"/>
    </source>
</evidence>
<keyword evidence="4 7" id="KW-0863">Zinc-finger</keyword>
<evidence type="ECO:0000313" key="11">
    <source>
        <dbReference type="Proteomes" id="UP000324585"/>
    </source>
</evidence>
<evidence type="ECO:0000313" key="10">
    <source>
        <dbReference type="EMBL" id="KAA8495907.1"/>
    </source>
</evidence>
<feature type="region of interest" description="Disordered" evidence="8">
    <location>
        <begin position="724"/>
        <end position="793"/>
    </location>
</feature>
<dbReference type="GO" id="GO:0010468">
    <property type="term" value="P:regulation of gene expression"/>
    <property type="evidence" value="ECO:0007669"/>
    <property type="project" value="TreeGrafter"/>
</dbReference>
<keyword evidence="5" id="KW-0862">Zinc</keyword>
<dbReference type="PROSITE" id="PS50157">
    <property type="entry name" value="ZINC_FINGER_C2H2_2"/>
    <property type="match status" value="3"/>
</dbReference>
<feature type="domain" description="C2H2-type" evidence="9">
    <location>
        <begin position="795"/>
        <end position="823"/>
    </location>
</feature>
<dbReference type="SUPFAM" id="SSF57667">
    <property type="entry name" value="beta-beta-alpha zinc fingers"/>
    <property type="match status" value="2"/>
</dbReference>
<dbReference type="Pfam" id="PF00096">
    <property type="entry name" value="zf-C2H2"/>
    <property type="match status" value="2"/>
</dbReference>
<keyword evidence="11" id="KW-1185">Reference proteome</keyword>
<dbReference type="Gene3D" id="3.30.160.60">
    <property type="entry name" value="Classic Zinc Finger"/>
    <property type="match status" value="2"/>
</dbReference>
<proteinExistence type="predicted"/>
<dbReference type="InterPro" id="IPR050331">
    <property type="entry name" value="Zinc_finger"/>
</dbReference>
<protein>
    <submittedName>
        <fullName evidence="10">PR domain zinc finger protein 16</fullName>
    </submittedName>
</protein>
<dbReference type="SMART" id="SM00355">
    <property type="entry name" value="ZnF_C2H2"/>
    <property type="match status" value="3"/>
</dbReference>
<feature type="domain" description="C2H2-type" evidence="9">
    <location>
        <begin position="853"/>
        <end position="880"/>
    </location>
</feature>
<accession>A0A5J4YZN7</accession>
<evidence type="ECO:0000256" key="7">
    <source>
        <dbReference type="PROSITE-ProRule" id="PRU00042"/>
    </source>
</evidence>
<sequence length="882" mass="97858">MGGVGVVHDDVVMGVLEVQTGFALDWSGTRRPWGGEEFMRWRGMDVKDAGGGVRAARENDSVVTTFFDDDGAHVDAAGSSGRDGSRADRSAGKGSSAYSHGGARHTAASSKAESSRKETEQDEQETSVVLARFDRNVNGLDMISEALLDPDVFEWLMSSRKTPTPTKQNLADSVSFVFAQDRAFSHMKTEGIIVPHQKRGNWFQVSSYCTGWPHGVFWPALTRLRSVSDQKPLTVRGVISANLYPMRFIEFAWLSPKSLVASIGLVFEPVRFDMHCYVLEGEDDGYDQDGPVRDDSDGGCGLARELPSMVIEYQKGSQFIPCDACHRSGFKVCMCPGTSDGGLRAATRIFDTWSDWVSFFLSSQGRTSKFRARVFDLLDSRQAPVDIFDWKHQCMSNASPDRQKMQYLHFLLGDASRVRDFFTSAADLMSDFSKLAQARTDGNRDKRLFLTANDNEVRSYSTEGTTSSCKRRRTEALLQPNQKDSALNACGNNQLAGEMSGDLRIAAIEEIDDTAEDAPQGTYPAGISDVAVSIEETRNCGATSNAERAPRADTLMSFQAFCESLQDKDSFALRAIASQFSIHRAKLEMESRMRGFVVSPSASSSGSAPLPVLGSEATWQGIGSATIPRSRTPEMARRIQTPNGQYPSSHAIGGSPGIMTGPQVPSAHRFQPQSLHGKRQLYQSSHAQDTPRYIESRHGNQYPYPDEEQRMLPVMQQGSCVYEQQTEKPHVQGQQRLQPQQQQQQQPLEQSAHSKARWDANFQPLGGVALTPPGGNQNGDSARKASPCEDKPDEYRCRTCGKSFATSSNRTRHERSTHERKVIFECDKCPRTFTSKFNLDRHVSDIHLGVRKFTCPVCAEEFTRKSDWTKHEQVCRDVNPRV</sequence>
<dbReference type="InterPro" id="IPR036236">
    <property type="entry name" value="Znf_C2H2_sf"/>
</dbReference>
<dbReference type="EMBL" id="VRMN01000003">
    <property type="protein sequence ID" value="KAA8495907.1"/>
    <property type="molecule type" value="Genomic_DNA"/>
</dbReference>
<dbReference type="PROSITE" id="PS00028">
    <property type="entry name" value="ZINC_FINGER_C2H2_1"/>
    <property type="match status" value="2"/>
</dbReference>
<dbReference type="PANTHER" id="PTHR16515:SF49">
    <property type="entry name" value="GASTRULA ZINC FINGER PROTEIN XLCGF49.1-LIKE-RELATED"/>
    <property type="match status" value="1"/>
</dbReference>
<evidence type="ECO:0000256" key="6">
    <source>
        <dbReference type="ARBA" id="ARBA00023242"/>
    </source>
</evidence>
<keyword evidence="2" id="KW-0479">Metal-binding</keyword>
<comment type="subcellular location">
    <subcellularLocation>
        <location evidence="1">Nucleus</location>
    </subcellularLocation>
</comment>
<dbReference type="GO" id="GO:0005634">
    <property type="term" value="C:nucleus"/>
    <property type="evidence" value="ECO:0007669"/>
    <property type="project" value="UniProtKB-SubCell"/>
</dbReference>
<dbReference type="Proteomes" id="UP000324585">
    <property type="component" value="Unassembled WGS sequence"/>
</dbReference>
<dbReference type="PANTHER" id="PTHR16515">
    <property type="entry name" value="PR DOMAIN ZINC FINGER PROTEIN"/>
    <property type="match status" value="1"/>
</dbReference>
<gene>
    <name evidence="10" type="ORF">FVE85_2062</name>
</gene>
<comment type="caution">
    <text evidence="10">The sequence shown here is derived from an EMBL/GenBank/DDBJ whole genome shotgun (WGS) entry which is preliminary data.</text>
</comment>
<name>A0A5J4YZN7_PORPP</name>
<evidence type="ECO:0000256" key="8">
    <source>
        <dbReference type="SAM" id="MobiDB-lite"/>
    </source>
</evidence>
<evidence type="ECO:0000256" key="5">
    <source>
        <dbReference type="ARBA" id="ARBA00022833"/>
    </source>
</evidence>
<dbReference type="AlphaFoldDB" id="A0A5J4YZN7"/>
<dbReference type="OrthoDB" id="654211at2759"/>
<evidence type="ECO:0000256" key="4">
    <source>
        <dbReference type="ARBA" id="ARBA00022771"/>
    </source>
</evidence>
<dbReference type="GO" id="GO:0008270">
    <property type="term" value="F:zinc ion binding"/>
    <property type="evidence" value="ECO:0007669"/>
    <property type="project" value="UniProtKB-KW"/>
</dbReference>
<feature type="region of interest" description="Disordered" evidence="8">
    <location>
        <begin position="73"/>
        <end position="127"/>
    </location>
</feature>
<feature type="compositionally biased region" description="Low complexity" evidence="8">
    <location>
        <begin position="732"/>
        <end position="750"/>
    </location>
</feature>